<gene>
    <name evidence="3" type="ORF">UFOPK2925_00792</name>
</gene>
<accession>A0A6J6W4J5</accession>
<organism evidence="3">
    <name type="scientific">freshwater metagenome</name>
    <dbReference type="NCBI Taxonomy" id="449393"/>
    <lineage>
        <taxon>unclassified sequences</taxon>
        <taxon>metagenomes</taxon>
        <taxon>ecological metagenomes</taxon>
    </lineage>
</organism>
<dbReference type="EMBL" id="CAEZZU010000105">
    <property type="protein sequence ID" value="CAB4779982.1"/>
    <property type="molecule type" value="Genomic_DNA"/>
</dbReference>
<name>A0A6J6W4J5_9ZZZZ</name>
<feature type="compositionally biased region" description="Low complexity" evidence="1">
    <location>
        <begin position="231"/>
        <end position="269"/>
    </location>
</feature>
<evidence type="ECO:0000256" key="1">
    <source>
        <dbReference type="SAM" id="MobiDB-lite"/>
    </source>
</evidence>
<keyword evidence="2" id="KW-0812">Transmembrane</keyword>
<feature type="compositionally biased region" description="Low complexity" evidence="1">
    <location>
        <begin position="214"/>
        <end position="224"/>
    </location>
</feature>
<feature type="transmembrane region" description="Helical" evidence="2">
    <location>
        <begin position="117"/>
        <end position="135"/>
    </location>
</feature>
<keyword evidence="2" id="KW-0472">Membrane</keyword>
<sequence>MITSSPEQSTSNPSPSLISSSGPLATVVAACLAGAGLIHLAFAPGHLETSATHGAFFVAVAWLQLVLAGLIVTRRGGRATLFATVAVQAVVIGVWVVSRTSGIDGVVEPVGLADSLASAFAVVAVAGSALLLLGWHGPRVRGFVGGVATTLSAVVVMALVTMSVSPALGGGHLHSGSAAHGDGHVAGSTHDHSSVAAPSGQELASDGHDHSTDAGASGATGAEALPAGVSGATTTTAPHGHGPASITPNPTIGTPTTTIPGAPSGPIISFSDPRLTADQRARGQALLDVSTAAMAQYNGLVGRLPLKAALNANGYTSIGDSGTGFEHYVNSAYLGDGIELDAYKVESVVLQRQPDNSWVLGSAMYILNNGKTMADVPEIAGAFTTWHDHQNLCWEGLQVVGLLVNGTCTRGTFRPTAPMLHVWMTPQACGPFTGIEGFGGTCVHGH</sequence>
<feature type="transmembrane region" description="Helical" evidence="2">
    <location>
        <begin position="54"/>
        <end position="72"/>
    </location>
</feature>
<feature type="compositionally biased region" description="Low complexity" evidence="1">
    <location>
        <begin position="9"/>
        <end position="20"/>
    </location>
</feature>
<evidence type="ECO:0000256" key="2">
    <source>
        <dbReference type="SAM" id="Phobius"/>
    </source>
</evidence>
<feature type="transmembrane region" description="Helical" evidence="2">
    <location>
        <begin position="79"/>
        <end position="97"/>
    </location>
</feature>
<feature type="region of interest" description="Disordered" evidence="1">
    <location>
        <begin position="1"/>
        <end position="20"/>
    </location>
</feature>
<feature type="compositionally biased region" description="Low complexity" evidence="1">
    <location>
        <begin position="175"/>
        <end position="188"/>
    </location>
</feature>
<evidence type="ECO:0000313" key="3">
    <source>
        <dbReference type="EMBL" id="CAB4779982.1"/>
    </source>
</evidence>
<feature type="transmembrane region" description="Helical" evidence="2">
    <location>
        <begin position="142"/>
        <end position="164"/>
    </location>
</feature>
<keyword evidence="2" id="KW-1133">Transmembrane helix</keyword>
<reference evidence="3" key="1">
    <citation type="submission" date="2020-05" db="EMBL/GenBank/DDBJ databases">
        <authorList>
            <person name="Chiriac C."/>
            <person name="Salcher M."/>
            <person name="Ghai R."/>
            <person name="Kavagutti S V."/>
        </authorList>
    </citation>
    <scope>NUCLEOTIDE SEQUENCE</scope>
</reference>
<proteinExistence type="predicted"/>
<feature type="region of interest" description="Disordered" evidence="1">
    <location>
        <begin position="175"/>
        <end position="272"/>
    </location>
</feature>
<feature type="transmembrane region" description="Helical" evidence="2">
    <location>
        <begin position="21"/>
        <end position="42"/>
    </location>
</feature>
<protein>
    <submittedName>
        <fullName evidence="3">Unannotated protein</fullName>
    </submittedName>
</protein>
<dbReference type="AlphaFoldDB" id="A0A6J6W4J5"/>